<dbReference type="AlphaFoldDB" id="A0A0C3Q6E3"/>
<feature type="compositionally biased region" description="Basic and acidic residues" evidence="1">
    <location>
        <begin position="46"/>
        <end position="67"/>
    </location>
</feature>
<dbReference type="OrthoDB" id="10583800at2759"/>
<evidence type="ECO:0000313" key="3">
    <source>
        <dbReference type="Proteomes" id="UP000054248"/>
    </source>
</evidence>
<reference evidence="2 3" key="1">
    <citation type="submission" date="2014-04" db="EMBL/GenBank/DDBJ databases">
        <authorList>
            <consortium name="DOE Joint Genome Institute"/>
            <person name="Kuo A."/>
            <person name="Girlanda M."/>
            <person name="Perotto S."/>
            <person name="Kohler A."/>
            <person name="Nagy L.G."/>
            <person name="Floudas D."/>
            <person name="Copeland A."/>
            <person name="Barry K.W."/>
            <person name="Cichocki N."/>
            <person name="Veneault-Fourrey C."/>
            <person name="LaButti K."/>
            <person name="Lindquist E.A."/>
            <person name="Lipzen A."/>
            <person name="Lundell T."/>
            <person name="Morin E."/>
            <person name="Murat C."/>
            <person name="Sun H."/>
            <person name="Tunlid A."/>
            <person name="Henrissat B."/>
            <person name="Grigoriev I.V."/>
            <person name="Hibbett D.S."/>
            <person name="Martin F."/>
            <person name="Nordberg H.P."/>
            <person name="Cantor M.N."/>
            <person name="Hua S.X."/>
        </authorList>
    </citation>
    <scope>NUCLEOTIDE SEQUENCE [LARGE SCALE GENOMIC DNA]</scope>
    <source>
        <strain evidence="2 3">MUT 4182</strain>
    </source>
</reference>
<feature type="region of interest" description="Disordered" evidence="1">
    <location>
        <begin position="37"/>
        <end position="116"/>
    </location>
</feature>
<protein>
    <submittedName>
        <fullName evidence="2">Uncharacterized protein</fullName>
    </submittedName>
</protein>
<dbReference type="Proteomes" id="UP000054248">
    <property type="component" value="Unassembled WGS sequence"/>
</dbReference>
<gene>
    <name evidence="2" type="ORF">M407DRAFT_31497</name>
</gene>
<proteinExistence type="predicted"/>
<sequence>MLIYAGHFAIRAFEAEYEEAVRFIVSSSPAWLREPQINRKTAQIEQPRRTRPTEKDQGSNEVKEGKQRGRGRGPPGGDSYDHSVAGPSSASPSTPKQHPQKRQRRNNAVSDPITSDDRDEWINHVVESKAARGEHYDLLKEFLSTTGRDRSWTVQQCNIYLKDNATYITRQIDQLKRRAPM</sequence>
<name>A0A0C3Q6E3_9AGAM</name>
<organism evidence="2 3">
    <name type="scientific">Tulasnella calospora MUT 4182</name>
    <dbReference type="NCBI Taxonomy" id="1051891"/>
    <lineage>
        <taxon>Eukaryota</taxon>
        <taxon>Fungi</taxon>
        <taxon>Dikarya</taxon>
        <taxon>Basidiomycota</taxon>
        <taxon>Agaricomycotina</taxon>
        <taxon>Agaricomycetes</taxon>
        <taxon>Cantharellales</taxon>
        <taxon>Tulasnellaceae</taxon>
        <taxon>Tulasnella</taxon>
    </lineage>
</organism>
<feature type="compositionally biased region" description="Polar residues" evidence="1">
    <location>
        <begin position="86"/>
        <end position="97"/>
    </location>
</feature>
<reference evidence="3" key="2">
    <citation type="submission" date="2015-01" db="EMBL/GenBank/DDBJ databases">
        <title>Evolutionary Origins and Diversification of the Mycorrhizal Mutualists.</title>
        <authorList>
            <consortium name="DOE Joint Genome Institute"/>
            <consortium name="Mycorrhizal Genomics Consortium"/>
            <person name="Kohler A."/>
            <person name="Kuo A."/>
            <person name="Nagy L.G."/>
            <person name="Floudas D."/>
            <person name="Copeland A."/>
            <person name="Barry K.W."/>
            <person name="Cichocki N."/>
            <person name="Veneault-Fourrey C."/>
            <person name="LaButti K."/>
            <person name="Lindquist E.A."/>
            <person name="Lipzen A."/>
            <person name="Lundell T."/>
            <person name="Morin E."/>
            <person name="Murat C."/>
            <person name="Riley R."/>
            <person name="Ohm R."/>
            <person name="Sun H."/>
            <person name="Tunlid A."/>
            <person name="Henrissat B."/>
            <person name="Grigoriev I.V."/>
            <person name="Hibbett D.S."/>
            <person name="Martin F."/>
        </authorList>
    </citation>
    <scope>NUCLEOTIDE SEQUENCE [LARGE SCALE GENOMIC DNA]</scope>
    <source>
        <strain evidence="3">MUT 4182</strain>
    </source>
</reference>
<dbReference type="EMBL" id="KN823256">
    <property type="protein sequence ID" value="KIO18849.1"/>
    <property type="molecule type" value="Genomic_DNA"/>
</dbReference>
<dbReference type="HOGENOM" id="CLU_1490063_0_0_1"/>
<evidence type="ECO:0000313" key="2">
    <source>
        <dbReference type="EMBL" id="KIO18849.1"/>
    </source>
</evidence>
<keyword evidence="3" id="KW-1185">Reference proteome</keyword>
<evidence type="ECO:0000256" key="1">
    <source>
        <dbReference type="SAM" id="MobiDB-lite"/>
    </source>
</evidence>
<accession>A0A0C3Q6E3</accession>